<dbReference type="GO" id="GO:0016020">
    <property type="term" value="C:membrane"/>
    <property type="evidence" value="ECO:0007669"/>
    <property type="project" value="UniProtKB-SubCell"/>
</dbReference>
<evidence type="ECO:0000256" key="3">
    <source>
        <dbReference type="ARBA" id="ARBA00022989"/>
    </source>
</evidence>
<dbReference type="PANTHER" id="PTHR10924:SF4">
    <property type="entry name" value="GH15861P"/>
    <property type="match status" value="1"/>
</dbReference>
<evidence type="ECO:0000313" key="7">
    <source>
        <dbReference type="Proteomes" id="UP001054945"/>
    </source>
</evidence>
<reference evidence="6 7" key="1">
    <citation type="submission" date="2021-06" db="EMBL/GenBank/DDBJ databases">
        <title>Caerostris extrusa draft genome.</title>
        <authorList>
            <person name="Kono N."/>
            <person name="Arakawa K."/>
        </authorList>
    </citation>
    <scope>NUCLEOTIDE SEQUENCE [LARGE SCALE GENOMIC DNA]</scope>
</reference>
<feature type="non-terminal residue" evidence="6">
    <location>
        <position position="1"/>
    </location>
</feature>
<evidence type="ECO:0000256" key="1">
    <source>
        <dbReference type="ARBA" id="ARBA00004141"/>
    </source>
</evidence>
<feature type="transmembrane region" description="Helical" evidence="5">
    <location>
        <begin position="61"/>
        <end position="79"/>
    </location>
</feature>
<gene>
    <name evidence="6" type="ORF">CEXT_70431</name>
</gene>
<keyword evidence="4 5" id="KW-0472">Membrane</keyword>
<comment type="subcellular location">
    <subcellularLocation>
        <location evidence="1">Membrane</location>
        <topology evidence="1">Multi-pass membrane protein</topology>
    </subcellularLocation>
</comment>
<keyword evidence="7" id="KW-1185">Reference proteome</keyword>
<feature type="transmembrane region" description="Helical" evidence="5">
    <location>
        <begin position="91"/>
        <end position="109"/>
    </location>
</feature>
<dbReference type="Proteomes" id="UP001054945">
    <property type="component" value="Unassembled WGS sequence"/>
</dbReference>
<sequence>ETAISICVWPAYLRVLYSVEAFIWINYGFQFLTIGIFGFFLTSFLPIGFEYGIEVTYPQSEVVCACILNTSTMIFGIILTEMLSHILESEGPLFATVSLITILFCAVFFK</sequence>
<comment type="caution">
    <text evidence="6">The sequence shown here is derived from an EMBL/GenBank/DDBJ whole genome shotgun (WGS) entry which is preliminary data.</text>
</comment>
<dbReference type="AlphaFoldDB" id="A0AAV4S3Y7"/>
<evidence type="ECO:0000256" key="2">
    <source>
        <dbReference type="ARBA" id="ARBA00022692"/>
    </source>
</evidence>
<organism evidence="6 7">
    <name type="scientific">Caerostris extrusa</name>
    <name type="common">Bark spider</name>
    <name type="synonym">Caerostris bankana</name>
    <dbReference type="NCBI Taxonomy" id="172846"/>
    <lineage>
        <taxon>Eukaryota</taxon>
        <taxon>Metazoa</taxon>
        <taxon>Ecdysozoa</taxon>
        <taxon>Arthropoda</taxon>
        <taxon>Chelicerata</taxon>
        <taxon>Arachnida</taxon>
        <taxon>Araneae</taxon>
        <taxon>Araneomorphae</taxon>
        <taxon>Entelegynae</taxon>
        <taxon>Araneoidea</taxon>
        <taxon>Araneidae</taxon>
        <taxon>Caerostris</taxon>
    </lineage>
</organism>
<dbReference type="GO" id="GO:0015232">
    <property type="term" value="F:heme transmembrane transporter activity"/>
    <property type="evidence" value="ECO:0007669"/>
    <property type="project" value="TreeGrafter"/>
</dbReference>
<accession>A0AAV4S3Y7</accession>
<feature type="transmembrane region" description="Helical" evidence="5">
    <location>
        <begin position="27"/>
        <end position="49"/>
    </location>
</feature>
<keyword evidence="3 5" id="KW-1133">Transmembrane helix</keyword>
<dbReference type="InterPro" id="IPR049680">
    <property type="entry name" value="FLVCR1-2_SLC49-like"/>
</dbReference>
<dbReference type="EMBL" id="BPLR01008998">
    <property type="protein sequence ID" value="GIY28888.1"/>
    <property type="molecule type" value="Genomic_DNA"/>
</dbReference>
<dbReference type="GO" id="GO:0097037">
    <property type="term" value="P:heme export"/>
    <property type="evidence" value="ECO:0007669"/>
    <property type="project" value="TreeGrafter"/>
</dbReference>
<proteinExistence type="predicted"/>
<keyword evidence="2 5" id="KW-0812">Transmembrane</keyword>
<name>A0AAV4S3Y7_CAEEX</name>
<evidence type="ECO:0000256" key="4">
    <source>
        <dbReference type="ARBA" id="ARBA00023136"/>
    </source>
</evidence>
<dbReference type="PANTHER" id="PTHR10924">
    <property type="entry name" value="MAJOR FACILITATOR SUPERFAMILY PROTEIN-RELATED"/>
    <property type="match status" value="1"/>
</dbReference>
<dbReference type="GO" id="GO:0020037">
    <property type="term" value="F:heme binding"/>
    <property type="evidence" value="ECO:0007669"/>
    <property type="project" value="TreeGrafter"/>
</dbReference>
<protein>
    <submittedName>
        <fullName evidence="6">Uncharacterized protein</fullName>
    </submittedName>
</protein>
<evidence type="ECO:0000313" key="6">
    <source>
        <dbReference type="EMBL" id="GIY28888.1"/>
    </source>
</evidence>
<evidence type="ECO:0000256" key="5">
    <source>
        <dbReference type="SAM" id="Phobius"/>
    </source>
</evidence>